<dbReference type="OrthoDB" id="359097at2157"/>
<dbReference type="eggNOG" id="arCOG00719">
    <property type="taxonomic scope" value="Archaea"/>
</dbReference>
<dbReference type="HOGENOM" id="CLU_2230512_0_0_2"/>
<dbReference type="GeneID" id="10042383"/>
<dbReference type="Proteomes" id="UP000007478">
    <property type="component" value="Chromosome"/>
</dbReference>
<dbReference type="AlphaFoldDB" id="F0LLU3"/>
<dbReference type="EMBL" id="CP002372">
    <property type="protein sequence ID" value="ADT85042.1"/>
    <property type="molecule type" value="Genomic_DNA"/>
</dbReference>
<dbReference type="RefSeq" id="WP_013468338.1">
    <property type="nucleotide sequence ID" value="NC_014804.1"/>
</dbReference>
<sequence>MLSNFAKVGKLELLKDILRDSIITKQILEEFNLGIERGILALSVKTGVLTPGEADQILRTMIKSVFYSPIESLEGVLKGNTPQPRIDFYGLYTIEVYEKKIRHDI</sequence>
<proteinExistence type="predicted"/>
<accession>F0LLU3</accession>
<keyword evidence="2" id="KW-1185">Reference proteome</keyword>
<organism evidence="1 2">
    <name type="scientific">Thermococcus barophilus (strain DSM 11836 / MP)</name>
    <dbReference type="NCBI Taxonomy" id="391623"/>
    <lineage>
        <taxon>Archaea</taxon>
        <taxon>Methanobacteriati</taxon>
        <taxon>Methanobacteriota</taxon>
        <taxon>Thermococci</taxon>
        <taxon>Thermococcales</taxon>
        <taxon>Thermococcaceae</taxon>
        <taxon>Thermococcus</taxon>
    </lineage>
</organism>
<dbReference type="KEGG" id="tba:TERMP_02068"/>
<dbReference type="PATRIC" id="fig|391623.17.peg.2065"/>
<name>F0LLU3_THEBM</name>
<evidence type="ECO:0000313" key="1">
    <source>
        <dbReference type="EMBL" id="ADT85042.1"/>
    </source>
</evidence>
<evidence type="ECO:0000313" key="2">
    <source>
        <dbReference type="Proteomes" id="UP000007478"/>
    </source>
</evidence>
<protein>
    <submittedName>
        <fullName evidence="1">Uncharacterized protein</fullName>
    </submittedName>
</protein>
<reference evidence="1 2" key="1">
    <citation type="journal article" date="2011" name="J. Bacteriol.">
        <title>Complete genome sequence of the hyperthermophilic, piezophilic, heterotrophic, and carboxydotrophic archaeon Thermococcus barophilus MP.</title>
        <authorList>
            <person name="Vannier P."/>
            <person name="Marteinsson V.T."/>
            <person name="Fridjonsson O.H."/>
            <person name="Oger P."/>
            <person name="Jebbar M."/>
        </authorList>
    </citation>
    <scope>NUCLEOTIDE SEQUENCE [LARGE SCALE GENOMIC DNA]</scope>
    <source>
        <strain evidence="2">DSM 11836 / MP</strain>
    </source>
</reference>
<gene>
    <name evidence="1" type="ordered locus">TERMP_02068</name>
</gene>